<protein>
    <submittedName>
        <fullName evidence="2">Acetyltransferase (GNAT) family protein</fullName>
    </submittedName>
</protein>
<name>A0A1Y5S522_9RHOB</name>
<dbReference type="InterPro" id="IPR041496">
    <property type="entry name" value="YitH/HolE_GNAT"/>
</dbReference>
<sequence length="287" mass="31255">MSADYTIRPLAPDEVQSAVEWAAREGWNPGLSDRACFMSVDPEGFWGGFLDGELIATISVVNYDENFAFLGFYIVHPDHRGRGAGLRLWQAAVKHAGRRLIGLDGVQEEQANYAKSGFELAYRNIRFGGPIVRALANLPDSALATPLTRVTAELEHYDRTAFPAPRTPFLAMWLGTDGHEARAVVDHGALRGYGVIRPCIDGYKIGPLFAETVQIARDLAGSLLASVPAAHHDSEVFLDVPEQNEAAMSLAHDMGLTPVFETARMYTGPAPDIAVDRIFGVTTFELG</sequence>
<accession>A0A1Y5S522</accession>
<dbReference type="Pfam" id="PF00583">
    <property type="entry name" value="Acetyltransf_1"/>
    <property type="match status" value="1"/>
</dbReference>
<dbReference type="RefSeq" id="WP_085795041.1">
    <property type="nucleotide sequence ID" value="NZ_FWFO01000001.1"/>
</dbReference>
<dbReference type="SUPFAM" id="SSF55729">
    <property type="entry name" value="Acyl-CoA N-acyltransferases (Nat)"/>
    <property type="match status" value="1"/>
</dbReference>
<feature type="domain" description="N-acetyltransferase" evidence="1">
    <location>
        <begin position="5"/>
        <end position="139"/>
    </location>
</feature>
<dbReference type="PANTHER" id="PTHR47237:SF1">
    <property type="entry name" value="SLL0310 PROTEIN"/>
    <property type="match status" value="1"/>
</dbReference>
<reference evidence="2 3" key="1">
    <citation type="submission" date="2017-03" db="EMBL/GenBank/DDBJ databases">
        <authorList>
            <person name="Afonso C.L."/>
            <person name="Miller P.J."/>
            <person name="Scott M.A."/>
            <person name="Spackman E."/>
            <person name="Goraichik I."/>
            <person name="Dimitrov K.M."/>
            <person name="Suarez D.L."/>
            <person name="Swayne D.E."/>
        </authorList>
    </citation>
    <scope>NUCLEOTIDE SEQUENCE [LARGE SCALE GENOMIC DNA]</scope>
    <source>
        <strain evidence="2 3">CECT 7639</strain>
    </source>
</reference>
<dbReference type="AlphaFoldDB" id="A0A1Y5S522"/>
<dbReference type="PROSITE" id="PS51186">
    <property type="entry name" value="GNAT"/>
    <property type="match status" value="1"/>
</dbReference>
<evidence type="ECO:0000313" key="3">
    <source>
        <dbReference type="Proteomes" id="UP000193077"/>
    </source>
</evidence>
<keyword evidence="3" id="KW-1185">Reference proteome</keyword>
<gene>
    <name evidence="2" type="ORF">TRL7639_01428</name>
</gene>
<dbReference type="InterPro" id="IPR000182">
    <property type="entry name" value="GNAT_dom"/>
</dbReference>
<evidence type="ECO:0000259" key="1">
    <source>
        <dbReference type="PROSITE" id="PS51186"/>
    </source>
</evidence>
<evidence type="ECO:0000313" key="2">
    <source>
        <dbReference type="EMBL" id="SLN32779.1"/>
    </source>
</evidence>
<dbReference type="EMBL" id="FWFO01000001">
    <property type="protein sequence ID" value="SLN32779.1"/>
    <property type="molecule type" value="Genomic_DNA"/>
</dbReference>
<dbReference type="InterPro" id="IPR016181">
    <property type="entry name" value="Acyl_CoA_acyltransferase"/>
</dbReference>
<proteinExistence type="predicted"/>
<dbReference type="OrthoDB" id="20916at2"/>
<dbReference type="InterPro" id="IPR052729">
    <property type="entry name" value="Acyl/Acetyltrans_Enzymes"/>
</dbReference>
<keyword evidence="2" id="KW-0808">Transferase</keyword>
<organism evidence="2 3">
    <name type="scientific">Falsiruegeria litorea R37</name>
    <dbReference type="NCBI Taxonomy" id="1200284"/>
    <lineage>
        <taxon>Bacteria</taxon>
        <taxon>Pseudomonadati</taxon>
        <taxon>Pseudomonadota</taxon>
        <taxon>Alphaproteobacteria</taxon>
        <taxon>Rhodobacterales</taxon>
        <taxon>Roseobacteraceae</taxon>
        <taxon>Falsiruegeria</taxon>
    </lineage>
</organism>
<dbReference type="Gene3D" id="3.40.630.90">
    <property type="match status" value="1"/>
</dbReference>
<dbReference type="Proteomes" id="UP000193077">
    <property type="component" value="Unassembled WGS sequence"/>
</dbReference>
<dbReference type="CDD" id="cd04301">
    <property type="entry name" value="NAT_SF"/>
    <property type="match status" value="1"/>
</dbReference>
<dbReference type="Gene3D" id="3.40.630.30">
    <property type="match status" value="1"/>
</dbReference>
<dbReference type="Pfam" id="PF18014">
    <property type="entry name" value="Acetyltransf_18"/>
    <property type="match status" value="1"/>
</dbReference>
<dbReference type="PANTHER" id="PTHR47237">
    <property type="entry name" value="SLL0310 PROTEIN"/>
    <property type="match status" value="1"/>
</dbReference>
<dbReference type="GO" id="GO:0016747">
    <property type="term" value="F:acyltransferase activity, transferring groups other than amino-acyl groups"/>
    <property type="evidence" value="ECO:0007669"/>
    <property type="project" value="InterPro"/>
</dbReference>